<organism evidence="1 2">
    <name type="scientific">Pleurodeles waltl</name>
    <name type="common">Iberian ribbed newt</name>
    <dbReference type="NCBI Taxonomy" id="8319"/>
    <lineage>
        <taxon>Eukaryota</taxon>
        <taxon>Metazoa</taxon>
        <taxon>Chordata</taxon>
        <taxon>Craniata</taxon>
        <taxon>Vertebrata</taxon>
        <taxon>Euteleostomi</taxon>
        <taxon>Amphibia</taxon>
        <taxon>Batrachia</taxon>
        <taxon>Caudata</taxon>
        <taxon>Salamandroidea</taxon>
        <taxon>Salamandridae</taxon>
        <taxon>Pleurodelinae</taxon>
        <taxon>Pleurodeles</taxon>
    </lineage>
</organism>
<protein>
    <submittedName>
        <fullName evidence="1">Uncharacterized protein</fullName>
    </submittedName>
</protein>
<reference evidence="1" key="1">
    <citation type="journal article" date="2022" name="bioRxiv">
        <title>Sequencing and chromosome-scale assembly of the giantPleurodeles waltlgenome.</title>
        <authorList>
            <person name="Brown T."/>
            <person name="Elewa A."/>
            <person name="Iarovenko S."/>
            <person name="Subramanian E."/>
            <person name="Araus A.J."/>
            <person name="Petzold A."/>
            <person name="Susuki M."/>
            <person name="Suzuki K.-i.T."/>
            <person name="Hayashi T."/>
            <person name="Toyoda A."/>
            <person name="Oliveira C."/>
            <person name="Osipova E."/>
            <person name="Leigh N.D."/>
            <person name="Simon A."/>
            <person name="Yun M.H."/>
        </authorList>
    </citation>
    <scope>NUCLEOTIDE SEQUENCE</scope>
    <source>
        <strain evidence="1">20211129_DDA</strain>
        <tissue evidence="1">Liver</tissue>
    </source>
</reference>
<sequence length="72" mass="7672">MLGTMLARLPCEDDGAALDLSVDLVSPGYLRTEMTKWLPAAAVPKDILMKVLSLSSALGFPFRNDTTSCGQA</sequence>
<name>A0AAV7R0N2_PLEWA</name>
<keyword evidence="2" id="KW-1185">Reference proteome</keyword>
<proteinExistence type="predicted"/>
<comment type="caution">
    <text evidence="1">The sequence shown here is derived from an EMBL/GenBank/DDBJ whole genome shotgun (WGS) entry which is preliminary data.</text>
</comment>
<gene>
    <name evidence="1" type="ORF">NDU88_012614</name>
</gene>
<dbReference type="AlphaFoldDB" id="A0AAV7R0N2"/>
<dbReference type="Proteomes" id="UP001066276">
    <property type="component" value="Chromosome 6"/>
</dbReference>
<accession>A0AAV7R0N2</accession>
<evidence type="ECO:0000313" key="2">
    <source>
        <dbReference type="Proteomes" id="UP001066276"/>
    </source>
</evidence>
<dbReference type="EMBL" id="JANPWB010000010">
    <property type="protein sequence ID" value="KAJ1146337.1"/>
    <property type="molecule type" value="Genomic_DNA"/>
</dbReference>
<evidence type="ECO:0000313" key="1">
    <source>
        <dbReference type="EMBL" id="KAJ1146337.1"/>
    </source>
</evidence>